<accession>A0A9D4I722</accession>
<organism evidence="1 2">
    <name type="scientific">Dreissena polymorpha</name>
    <name type="common">Zebra mussel</name>
    <name type="synonym">Mytilus polymorpha</name>
    <dbReference type="NCBI Taxonomy" id="45954"/>
    <lineage>
        <taxon>Eukaryota</taxon>
        <taxon>Metazoa</taxon>
        <taxon>Spiralia</taxon>
        <taxon>Lophotrochozoa</taxon>
        <taxon>Mollusca</taxon>
        <taxon>Bivalvia</taxon>
        <taxon>Autobranchia</taxon>
        <taxon>Heteroconchia</taxon>
        <taxon>Euheterodonta</taxon>
        <taxon>Imparidentia</taxon>
        <taxon>Neoheterodontei</taxon>
        <taxon>Myida</taxon>
        <taxon>Dreissenoidea</taxon>
        <taxon>Dreissenidae</taxon>
        <taxon>Dreissena</taxon>
    </lineage>
</organism>
<name>A0A9D4I722_DREPO</name>
<evidence type="ECO:0000313" key="2">
    <source>
        <dbReference type="Proteomes" id="UP000828390"/>
    </source>
</evidence>
<dbReference type="EMBL" id="JAIWYP010000010">
    <property type="protein sequence ID" value="KAH3749007.1"/>
    <property type="molecule type" value="Genomic_DNA"/>
</dbReference>
<dbReference type="AlphaFoldDB" id="A0A9D4I722"/>
<protein>
    <submittedName>
        <fullName evidence="1">Uncharacterized protein</fullName>
    </submittedName>
</protein>
<proteinExistence type="predicted"/>
<dbReference type="Proteomes" id="UP000828390">
    <property type="component" value="Unassembled WGS sequence"/>
</dbReference>
<evidence type="ECO:0000313" key="1">
    <source>
        <dbReference type="EMBL" id="KAH3749007.1"/>
    </source>
</evidence>
<reference evidence="1" key="1">
    <citation type="journal article" date="2019" name="bioRxiv">
        <title>The Genome of the Zebra Mussel, Dreissena polymorpha: A Resource for Invasive Species Research.</title>
        <authorList>
            <person name="McCartney M.A."/>
            <person name="Auch B."/>
            <person name="Kono T."/>
            <person name="Mallez S."/>
            <person name="Zhang Y."/>
            <person name="Obille A."/>
            <person name="Becker A."/>
            <person name="Abrahante J.E."/>
            <person name="Garbe J."/>
            <person name="Badalamenti J.P."/>
            <person name="Herman A."/>
            <person name="Mangelson H."/>
            <person name="Liachko I."/>
            <person name="Sullivan S."/>
            <person name="Sone E.D."/>
            <person name="Koren S."/>
            <person name="Silverstein K.A.T."/>
            <person name="Beckman K.B."/>
            <person name="Gohl D.M."/>
        </authorList>
    </citation>
    <scope>NUCLEOTIDE SEQUENCE</scope>
    <source>
        <strain evidence="1">Duluth1</strain>
        <tissue evidence="1">Whole animal</tissue>
    </source>
</reference>
<gene>
    <name evidence="1" type="ORF">DPMN_183496</name>
</gene>
<reference evidence="1" key="2">
    <citation type="submission" date="2020-11" db="EMBL/GenBank/DDBJ databases">
        <authorList>
            <person name="McCartney M.A."/>
            <person name="Auch B."/>
            <person name="Kono T."/>
            <person name="Mallez S."/>
            <person name="Becker A."/>
            <person name="Gohl D.M."/>
            <person name="Silverstein K.A.T."/>
            <person name="Koren S."/>
            <person name="Bechman K.B."/>
            <person name="Herman A."/>
            <person name="Abrahante J.E."/>
            <person name="Garbe J."/>
        </authorList>
    </citation>
    <scope>NUCLEOTIDE SEQUENCE</scope>
    <source>
        <strain evidence="1">Duluth1</strain>
        <tissue evidence="1">Whole animal</tissue>
    </source>
</reference>
<keyword evidence="2" id="KW-1185">Reference proteome</keyword>
<comment type="caution">
    <text evidence="1">The sequence shown here is derived from an EMBL/GenBank/DDBJ whole genome shotgun (WGS) entry which is preliminary data.</text>
</comment>
<sequence length="238" mass="27348">MNLDHLGARDDAMLIVAGTRALEEGKCESVGEMQTLRCKNVQIPCSHFHEDKNKNVTTKVLTRNKKFMIKDCTRNSGPSTSRRLKNAPPPFGHVFQQTGIIFKLVQHLIGMNLLTKKMPSPWQPCFSSKHIIENKLLTKFREDLTINMASNVLKRLMLTPHDAKRTTDKRRSQKLIMTTRLPPLTGITFVLAQRIIETNLLTKFHEDRTINEDYRVLNCECSRGNIYDQALKKLSQNF</sequence>